<dbReference type="STRING" id="1798652.A3A43_01285"/>
<dbReference type="AlphaFoldDB" id="A0A1G2CJI3"/>
<feature type="compositionally biased region" description="Acidic residues" evidence="1">
    <location>
        <begin position="214"/>
        <end position="223"/>
    </location>
</feature>
<feature type="region of interest" description="Disordered" evidence="1">
    <location>
        <begin position="198"/>
        <end position="231"/>
    </location>
</feature>
<comment type="caution">
    <text evidence="3">The sequence shown here is derived from an EMBL/GenBank/DDBJ whole genome shotgun (WGS) entry which is preliminary data.</text>
</comment>
<proteinExistence type="predicted"/>
<keyword evidence="2" id="KW-1133">Transmembrane helix</keyword>
<keyword evidence="2" id="KW-0472">Membrane</keyword>
<feature type="transmembrane region" description="Helical" evidence="2">
    <location>
        <begin position="14"/>
        <end position="36"/>
    </location>
</feature>
<gene>
    <name evidence="3" type="ORF">A3A43_01285</name>
</gene>
<evidence type="ECO:0000313" key="3">
    <source>
        <dbReference type="EMBL" id="OGZ01407.1"/>
    </source>
</evidence>
<evidence type="ECO:0000256" key="1">
    <source>
        <dbReference type="SAM" id="MobiDB-lite"/>
    </source>
</evidence>
<feature type="transmembrane region" description="Helical" evidence="2">
    <location>
        <begin position="42"/>
        <end position="65"/>
    </location>
</feature>
<dbReference type="EMBL" id="MHLC01000012">
    <property type="protein sequence ID" value="OGZ01407.1"/>
    <property type="molecule type" value="Genomic_DNA"/>
</dbReference>
<dbReference type="Proteomes" id="UP000178495">
    <property type="component" value="Unassembled WGS sequence"/>
</dbReference>
<evidence type="ECO:0000256" key="2">
    <source>
        <dbReference type="SAM" id="Phobius"/>
    </source>
</evidence>
<name>A0A1G2CJI3_9BACT</name>
<accession>A0A1G2CJI3</accession>
<reference evidence="3 4" key="1">
    <citation type="journal article" date="2016" name="Nat. Commun.">
        <title>Thousands of microbial genomes shed light on interconnected biogeochemical processes in an aquifer system.</title>
        <authorList>
            <person name="Anantharaman K."/>
            <person name="Brown C.T."/>
            <person name="Hug L.A."/>
            <person name="Sharon I."/>
            <person name="Castelle C.J."/>
            <person name="Probst A.J."/>
            <person name="Thomas B.C."/>
            <person name="Singh A."/>
            <person name="Wilkins M.J."/>
            <person name="Karaoz U."/>
            <person name="Brodie E.L."/>
            <person name="Williams K.H."/>
            <person name="Hubbard S.S."/>
            <person name="Banfield J.F."/>
        </authorList>
    </citation>
    <scope>NUCLEOTIDE SEQUENCE [LARGE SCALE GENOMIC DNA]</scope>
</reference>
<protein>
    <submittedName>
        <fullName evidence="3">Uncharacterized protein</fullName>
    </submittedName>
</protein>
<sequence>MEEEQKPFGTVDKVFLFMIAGLSDVADLISVFAFPVPVIGQVIYLANAFFISPLVWAVIQFWFFARVGFGGPGLISVAGGLGNMIGIPGSETLSVAIAVSLANHPKASALAGLTMGAGVGVAAARTAGAAAVEAGGTAARAGAAAAETGGAAARGAGAAETGTKLGAAEEAREGVGAAGKISEESFGIKKEPWERVEELMKNLPEPEQPKEGDEGVDLDDETGAVDLRKAA</sequence>
<keyword evidence="2" id="KW-0812">Transmembrane</keyword>
<organism evidence="3 4">
    <name type="scientific">Candidatus Liptonbacteria bacterium RIFCSPLOWO2_01_FULL_56_20</name>
    <dbReference type="NCBI Taxonomy" id="1798652"/>
    <lineage>
        <taxon>Bacteria</taxon>
        <taxon>Candidatus Liptoniibacteriota</taxon>
    </lineage>
</organism>
<evidence type="ECO:0000313" key="4">
    <source>
        <dbReference type="Proteomes" id="UP000178495"/>
    </source>
</evidence>